<name>A0A2V2NAN6_9EURY</name>
<organism evidence="2 3">
    <name type="scientific">Methanospirillum stamsii</name>
    <dbReference type="NCBI Taxonomy" id="1277351"/>
    <lineage>
        <taxon>Archaea</taxon>
        <taxon>Methanobacteriati</taxon>
        <taxon>Methanobacteriota</taxon>
        <taxon>Stenosarchaea group</taxon>
        <taxon>Methanomicrobia</taxon>
        <taxon>Methanomicrobiales</taxon>
        <taxon>Methanospirillaceae</taxon>
        <taxon>Methanospirillum</taxon>
    </lineage>
</organism>
<dbReference type="SUPFAM" id="SSF55469">
    <property type="entry name" value="FMN-dependent nitroreductase-like"/>
    <property type="match status" value="1"/>
</dbReference>
<keyword evidence="3" id="KW-1185">Reference proteome</keyword>
<reference evidence="2 3" key="1">
    <citation type="submission" date="2018-05" db="EMBL/GenBank/DDBJ databases">
        <title>Draft genome of Methanospirillum stamsii Pt1.</title>
        <authorList>
            <person name="Dueholm M.S."/>
            <person name="Nielsen P.H."/>
            <person name="Bakmann L.F."/>
            <person name="Otzen D.E."/>
        </authorList>
    </citation>
    <scope>NUCLEOTIDE SEQUENCE [LARGE SCALE GENOMIC DNA]</scope>
    <source>
        <strain evidence="2 3">Pt1</strain>
    </source>
</reference>
<evidence type="ECO:0000313" key="2">
    <source>
        <dbReference type="EMBL" id="PWR75810.1"/>
    </source>
</evidence>
<dbReference type="AlphaFoldDB" id="A0A2V2NAN6"/>
<dbReference type="Pfam" id="PF00881">
    <property type="entry name" value="Nitroreductase"/>
    <property type="match status" value="1"/>
</dbReference>
<dbReference type="Proteomes" id="UP000245934">
    <property type="component" value="Unassembled WGS sequence"/>
</dbReference>
<dbReference type="InterPro" id="IPR029479">
    <property type="entry name" value="Nitroreductase"/>
</dbReference>
<dbReference type="EMBL" id="QGMZ01000007">
    <property type="protein sequence ID" value="PWR75810.1"/>
    <property type="molecule type" value="Genomic_DNA"/>
</dbReference>
<gene>
    <name evidence="2" type="ORF">DLD82_02955</name>
</gene>
<evidence type="ECO:0000259" key="1">
    <source>
        <dbReference type="Pfam" id="PF00881"/>
    </source>
</evidence>
<proteinExistence type="predicted"/>
<comment type="caution">
    <text evidence="2">The sequence shown here is derived from an EMBL/GenBank/DDBJ whole genome shotgun (WGS) entry which is preliminary data.</text>
</comment>
<accession>A0A2V2NAN6</accession>
<dbReference type="Gene3D" id="3.40.109.10">
    <property type="entry name" value="NADH Oxidase"/>
    <property type="match status" value="1"/>
</dbReference>
<dbReference type="GO" id="GO:0016491">
    <property type="term" value="F:oxidoreductase activity"/>
    <property type="evidence" value="ECO:0007669"/>
    <property type="project" value="InterPro"/>
</dbReference>
<dbReference type="InterPro" id="IPR000415">
    <property type="entry name" value="Nitroreductase-like"/>
</dbReference>
<protein>
    <recommendedName>
        <fullName evidence="1">Nitroreductase domain-containing protein</fullName>
    </recommendedName>
</protein>
<evidence type="ECO:0000313" key="3">
    <source>
        <dbReference type="Proteomes" id="UP000245934"/>
    </source>
</evidence>
<feature type="domain" description="Nitroreductase" evidence="1">
    <location>
        <begin position="3"/>
        <end position="35"/>
    </location>
</feature>
<sequence length="57" mass="6619">MVTILLAANIAPSAMNHKPWEFLVVSGEKLQEMKASYEQFLNMIQEIRFLSVFQVIY</sequence>